<proteinExistence type="predicted"/>
<dbReference type="Pfam" id="PF10593">
    <property type="entry name" value="Z1"/>
    <property type="match status" value="1"/>
</dbReference>
<dbReference type="AlphaFoldDB" id="A0A1H3YWS7"/>
<dbReference type="InterPro" id="IPR018310">
    <property type="entry name" value="Put_endonuclease_Z1-dom"/>
</dbReference>
<name>A0A1H3YWS7_SELRU</name>
<evidence type="ECO:0000259" key="1">
    <source>
        <dbReference type="Pfam" id="PF10593"/>
    </source>
</evidence>
<gene>
    <name evidence="2" type="ORF">SAMN05660648_02159</name>
</gene>
<dbReference type="EMBL" id="FNQG01000009">
    <property type="protein sequence ID" value="SEA15502.1"/>
    <property type="molecule type" value="Genomic_DNA"/>
</dbReference>
<protein>
    <submittedName>
        <fullName evidence="2">Z1 domain-containing protein</fullName>
    </submittedName>
</protein>
<accession>A0A1H3YWS7</accession>
<feature type="domain" description="Putative endonuclease Z1" evidence="1">
    <location>
        <begin position="413"/>
        <end position="682"/>
    </location>
</feature>
<dbReference type="Proteomes" id="UP000183469">
    <property type="component" value="Unassembled WGS sequence"/>
</dbReference>
<organism evidence="2 3">
    <name type="scientific">Selenomonas ruminantium</name>
    <dbReference type="NCBI Taxonomy" id="971"/>
    <lineage>
        <taxon>Bacteria</taxon>
        <taxon>Bacillati</taxon>
        <taxon>Bacillota</taxon>
        <taxon>Negativicutes</taxon>
        <taxon>Selenomonadales</taxon>
        <taxon>Selenomonadaceae</taxon>
        <taxon>Selenomonas</taxon>
    </lineage>
</organism>
<sequence>MARDYFSREYQTWLDRIDLRLEKGWSWEQIYLWGKQSEEDLVKFLSAQDEIDHIFTLDEWREFISIKKEHEENSKPIEDVILSVKPGEDDLDAPSRPTSSWIRYKKYLDGKIPGVSIEQLEKSSIKVLNMLYNGSGDEYKTIHGLVMGNVQSGKTANMEGLMSMAADWEWNVFIVLSGTIENLRQQTRNRFMRDLKNGDLTWDSIDNPSINDYSTDYLDLTSRKRYVIVCLKNSVRLAKLLNWLNHDKNKKRQMKVVLIDDESDQASINTANIAEKKEATKINKLIKAIVNGHSFKNNDKNNIDESVVYPYKAMNYIAYTATPYGNFLNENGDDSLYPADFIHVLPTSDIYFGPTQIFGDVVNGTTDGMPIINEITANNGVLDNEEETDVSIIQKMCDEWNTSQNVITEIPKSMQKAIAWFYICIAIQRYHKYTKPVSMLVHHSMKTEYHTSTAVGIKHWLANISIDSFLELVREVYDEQTKKMSLHDFKIACPNYGKMSGIKIDEDVNDYPPLDRLYQYIIEIKSEGVRHITMNQNEEFVFEKGIHLCVDNCEYNTIISSDDEDKIPHVRLVYPTDNDKLDFAPAFLVIGGQTLSRGLTIEGLVCTYFSRDVSQADTLMQMGRWFGYRRGYELLPRIWMTEMNEKKFEQLAALDEQLRTDIIERYLDKNLSPKDYGPVVYTCPLAVKLKITANMKMQGAEAVEADFAGAHIQTTNFDNIEEVLQTNIDVADSFIDSLGEDNHILNDGHESEYRVWENISFETIKNDFFMKSKYELTSMDSFESFCQWFEKKNFDFDNWTVILNGKKRTDNQWHGVGKVTRTRLTSGLRRNDASKINIGVLSDPNVWVCDLTNDYLDNLSDDERKLLVSTGRDYYAQKRELKKRIRQQQGKQNVPRLVIYCIDKNSTPSNAVNRAPLNTKVDVIGVELIIPGQRRANPSAMTIK</sequence>
<reference evidence="2 3" key="1">
    <citation type="submission" date="2016-10" db="EMBL/GenBank/DDBJ databases">
        <authorList>
            <person name="de Groot N.N."/>
        </authorList>
    </citation>
    <scope>NUCLEOTIDE SEQUENCE [LARGE SCALE GENOMIC DNA]</scope>
    <source>
        <strain evidence="2 3">DSM 2872</strain>
    </source>
</reference>
<evidence type="ECO:0000313" key="2">
    <source>
        <dbReference type="EMBL" id="SEA15502.1"/>
    </source>
</evidence>
<dbReference type="RefSeq" id="WP_074672681.1">
    <property type="nucleotide sequence ID" value="NZ_FNQG01000009.1"/>
</dbReference>
<dbReference type="OrthoDB" id="436461at2"/>
<evidence type="ECO:0000313" key="3">
    <source>
        <dbReference type="Proteomes" id="UP000183469"/>
    </source>
</evidence>